<dbReference type="SUPFAM" id="SSF51658">
    <property type="entry name" value="Xylose isomerase-like"/>
    <property type="match status" value="1"/>
</dbReference>
<reference evidence="3 4" key="1">
    <citation type="submission" date="2023-09" db="EMBL/GenBank/DDBJ databases">
        <title>Novel taxa isolated from Blanes Bay.</title>
        <authorList>
            <person name="Rey-Velasco X."/>
            <person name="Lucena T."/>
        </authorList>
    </citation>
    <scope>NUCLEOTIDE SEQUENCE [LARGE SCALE GENOMIC DNA]</scope>
    <source>
        <strain evidence="3 4">S334</strain>
    </source>
</reference>
<proteinExistence type="predicted"/>
<keyword evidence="1 3" id="KW-0413">Isomerase</keyword>
<gene>
    <name evidence="3" type="ORF">RQM65_11810</name>
</gene>
<comment type="caution">
    <text evidence="3">The sequence shown here is derived from an EMBL/GenBank/DDBJ whole genome shotgun (WGS) entry which is preliminary data.</text>
</comment>
<dbReference type="InterPro" id="IPR036237">
    <property type="entry name" value="Xyl_isomerase-like_sf"/>
</dbReference>
<dbReference type="InterPro" id="IPR050417">
    <property type="entry name" value="Sugar_Epim/Isomerase"/>
</dbReference>
<dbReference type="Gene3D" id="3.20.20.150">
    <property type="entry name" value="Divalent-metal-dependent TIM barrel enzymes"/>
    <property type="match status" value="1"/>
</dbReference>
<protein>
    <submittedName>
        <fullName evidence="3">Sugar phosphate isomerase/epimerase family protein</fullName>
    </submittedName>
</protein>
<keyword evidence="4" id="KW-1185">Reference proteome</keyword>
<evidence type="ECO:0000313" key="3">
    <source>
        <dbReference type="EMBL" id="MDT7829354.1"/>
    </source>
</evidence>
<dbReference type="PANTHER" id="PTHR43489">
    <property type="entry name" value="ISOMERASE"/>
    <property type="match status" value="1"/>
</dbReference>
<evidence type="ECO:0000256" key="1">
    <source>
        <dbReference type="ARBA" id="ARBA00023235"/>
    </source>
</evidence>
<dbReference type="PANTHER" id="PTHR43489:SF7">
    <property type="entry name" value="3-DEHYDRO-D-GULOSIDE 4-EPIMERASE-RELATED"/>
    <property type="match status" value="1"/>
</dbReference>
<dbReference type="InterPro" id="IPR013022">
    <property type="entry name" value="Xyl_isomerase-like_TIM-brl"/>
</dbReference>
<name>A0ABU3L6J0_9FLAO</name>
<evidence type="ECO:0000313" key="4">
    <source>
        <dbReference type="Proteomes" id="UP001250656"/>
    </source>
</evidence>
<dbReference type="Pfam" id="PF01261">
    <property type="entry name" value="AP_endonuc_2"/>
    <property type="match status" value="1"/>
</dbReference>
<feature type="domain" description="Xylose isomerase-like TIM barrel" evidence="2">
    <location>
        <begin position="23"/>
        <end position="274"/>
    </location>
</feature>
<dbReference type="Proteomes" id="UP001250656">
    <property type="component" value="Unassembled WGS sequence"/>
</dbReference>
<dbReference type="RefSeq" id="WP_314015237.1">
    <property type="nucleotide sequence ID" value="NZ_JAVTTP010000001.1"/>
</dbReference>
<dbReference type="GO" id="GO:0016853">
    <property type="term" value="F:isomerase activity"/>
    <property type="evidence" value="ECO:0007669"/>
    <property type="project" value="UniProtKB-KW"/>
</dbReference>
<evidence type="ECO:0000259" key="2">
    <source>
        <dbReference type="Pfam" id="PF01261"/>
    </source>
</evidence>
<sequence length="286" mass="32055">MKIGMNMLLWTNHVTSEHFPVIETLKNTGFDGIELFLGEGNISHYAKLGKHFDAIEMGVTAVASLAPEENIASPDPKFRAAGLDKLKWSIDVAEAANAEIICGPFHSTFAYFTRQPPTADERQRSVEQLRKAAEYAADANIVLTPEAVNRFECYLYNTMADLKTLVEAVDHPNLGAMFDTHHAHIEEKSQSEALKTIAPVLKHVHISENDRGTPGSGQIHWDSVFDTLKEIEYDGWLTIEAFSTIIPEFANAINVWRDYSPAEEIYTEGLRLIQKGLEARSRMPKR</sequence>
<organism evidence="3 4">
    <name type="scientific">Pricia mediterranea</name>
    <dbReference type="NCBI Taxonomy" id="3076079"/>
    <lineage>
        <taxon>Bacteria</taxon>
        <taxon>Pseudomonadati</taxon>
        <taxon>Bacteroidota</taxon>
        <taxon>Flavobacteriia</taxon>
        <taxon>Flavobacteriales</taxon>
        <taxon>Flavobacteriaceae</taxon>
        <taxon>Pricia</taxon>
    </lineage>
</organism>
<accession>A0ABU3L6J0</accession>
<dbReference type="EMBL" id="JAVTTP010000001">
    <property type="protein sequence ID" value="MDT7829354.1"/>
    <property type="molecule type" value="Genomic_DNA"/>
</dbReference>